<dbReference type="Proteomes" id="UP000663090">
    <property type="component" value="Chromosome"/>
</dbReference>
<evidence type="ECO:0000313" key="2">
    <source>
        <dbReference type="Proteomes" id="UP000663090"/>
    </source>
</evidence>
<accession>A0ABX7N0C1</accession>
<protein>
    <submittedName>
        <fullName evidence="1">Uncharacterized protein</fullName>
    </submittedName>
</protein>
<keyword evidence="2" id="KW-1185">Reference proteome</keyword>
<reference evidence="1 2" key="1">
    <citation type="submission" date="2021-02" db="EMBL/GenBank/DDBJ databases">
        <title>De Novo genome assembly of isolated myxobacteria.</title>
        <authorList>
            <person name="Stevens D.C."/>
        </authorList>
    </citation>
    <scope>NUCLEOTIDE SEQUENCE [LARGE SCALE GENOMIC DNA]</scope>
    <source>
        <strain evidence="1 2">SCHIC003</strain>
    </source>
</reference>
<evidence type="ECO:0000313" key="1">
    <source>
        <dbReference type="EMBL" id="QSQ11182.1"/>
    </source>
</evidence>
<gene>
    <name evidence="1" type="ORF">JY572_22450</name>
</gene>
<organism evidence="1 2">
    <name type="scientific">Myxococcus landrumensis</name>
    <dbReference type="NCBI Taxonomy" id="2813577"/>
    <lineage>
        <taxon>Bacteria</taxon>
        <taxon>Pseudomonadati</taxon>
        <taxon>Myxococcota</taxon>
        <taxon>Myxococcia</taxon>
        <taxon>Myxococcales</taxon>
        <taxon>Cystobacterineae</taxon>
        <taxon>Myxococcaceae</taxon>
        <taxon>Myxococcus</taxon>
    </lineage>
</organism>
<dbReference type="EMBL" id="CP071091">
    <property type="protein sequence ID" value="QSQ11182.1"/>
    <property type="molecule type" value="Genomic_DNA"/>
</dbReference>
<name>A0ABX7N0C1_9BACT</name>
<proteinExistence type="predicted"/>
<sequence>MTSSPLPPGAVAFVDRWRELFDACDWSGLRAHEHPDFPESGPPRQNDSFIRGLGNSGFRVKSATLKPFVQPRWSIFRMSRLHPPPTYWCDLVLRNEKGHETEAFIALAPWEGAEGAFRASYYVEIPPKKKVAPLDLGKERQRVAKFVAKAVKDFARVQDARPLQRLELHYSTDNGTLSVCIDLDPAAEPGRGDAMTHFGFAELLVPRWPDVKEHKASLVSLDGAKLAAREDGTWGTPEAHARLEVHLGKMLVATLLEMRDSGQFEALRVSATAELCVEEYEGHFGWPDSAERGKENGMVPLP</sequence>
<dbReference type="RefSeq" id="WP_206712940.1">
    <property type="nucleotide sequence ID" value="NZ_CP071091.1"/>
</dbReference>